<accession>A0ACB0ITC7</accession>
<evidence type="ECO:0000313" key="1">
    <source>
        <dbReference type="EMBL" id="CAJ2634868.1"/>
    </source>
</evidence>
<proteinExistence type="predicted"/>
<dbReference type="Proteomes" id="UP001177021">
    <property type="component" value="Unassembled WGS sequence"/>
</dbReference>
<protein>
    <submittedName>
        <fullName evidence="1">Uncharacterized protein</fullName>
    </submittedName>
</protein>
<name>A0ACB0ITC7_TRIPR</name>
<evidence type="ECO:0000313" key="2">
    <source>
        <dbReference type="Proteomes" id="UP001177021"/>
    </source>
</evidence>
<organism evidence="1 2">
    <name type="scientific">Trifolium pratense</name>
    <name type="common">Red clover</name>
    <dbReference type="NCBI Taxonomy" id="57577"/>
    <lineage>
        <taxon>Eukaryota</taxon>
        <taxon>Viridiplantae</taxon>
        <taxon>Streptophyta</taxon>
        <taxon>Embryophyta</taxon>
        <taxon>Tracheophyta</taxon>
        <taxon>Spermatophyta</taxon>
        <taxon>Magnoliopsida</taxon>
        <taxon>eudicotyledons</taxon>
        <taxon>Gunneridae</taxon>
        <taxon>Pentapetalae</taxon>
        <taxon>rosids</taxon>
        <taxon>fabids</taxon>
        <taxon>Fabales</taxon>
        <taxon>Fabaceae</taxon>
        <taxon>Papilionoideae</taxon>
        <taxon>50 kb inversion clade</taxon>
        <taxon>NPAAA clade</taxon>
        <taxon>Hologalegina</taxon>
        <taxon>IRL clade</taxon>
        <taxon>Trifolieae</taxon>
        <taxon>Trifolium</taxon>
    </lineage>
</organism>
<comment type="caution">
    <text evidence="1">The sequence shown here is derived from an EMBL/GenBank/DDBJ whole genome shotgun (WGS) entry which is preliminary data.</text>
</comment>
<sequence>MAEYTWANAVGAHWKDIEAEYNAEWAKIAYLDGPGYTVWDRIEAKADLRRKYFSRSSYHGVTNSSNSTLIQPIHSHLNSPKAASFHEIDKRLAKSHHEIKLLLCTRTMDLSHKEIVSSKSVNGENPIAKPSTLYLDSLVANLPVIVADDIDKSTADNVQRKEEIPRADEFMVQSELKSMVNTIGDCIGKIVESSLIKALPVTTIFSSSQDLITMHFFPNEDSTISDSEHGHASNKDVVRNQGLSLHCEIPLALHFMSIGNKQASCLEPKFQLHCDKILEENTMVSLTASIQTCLSYVRQNVPTHSPPPKPPDCALWNPQLSLEPPNGVAIENHLMFPPSPKPGGHKFQSTQGELQVTRATAVLPPPPEPPDIKHIVVVLQEFVTLTFPKLIGFRSFYRNRYSVTGLISVSLSILSQLVVINIFDNNLYTMVSVLSTMKLLSDASYALTCSVGLKVTTQTMLSLSRNVTMSLLLKPHEDVFAARVALETNMPSPDYVISLLPLLGPPLIDEGKDYDMKQSNPGNLFSTSPHCKSHVFMHNKRVPPKSHCGIFQIYQCVVADKYLEFSHICGVKFPLNSGMEIGFMAFLRGLHIPITTCCLLLVVQRKGHVIFVIVCNFYLVIRMLILGSICSQNAQSVTVGDLTFLEVV</sequence>
<dbReference type="EMBL" id="CASHSV030000002">
    <property type="protein sequence ID" value="CAJ2634868.1"/>
    <property type="molecule type" value="Genomic_DNA"/>
</dbReference>
<gene>
    <name evidence="1" type="ORF">MILVUS5_LOCUS5668</name>
</gene>
<reference evidence="1" key="1">
    <citation type="submission" date="2023-10" db="EMBL/GenBank/DDBJ databases">
        <authorList>
            <person name="Rodriguez Cubillos JULIANA M."/>
            <person name="De Vega J."/>
        </authorList>
    </citation>
    <scope>NUCLEOTIDE SEQUENCE</scope>
</reference>
<keyword evidence="2" id="KW-1185">Reference proteome</keyword>